<evidence type="ECO:0000256" key="3">
    <source>
        <dbReference type="ARBA" id="ARBA00022679"/>
    </source>
</evidence>
<evidence type="ECO:0000256" key="2">
    <source>
        <dbReference type="ARBA" id="ARBA00022676"/>
    </source>
</evidence>
<feature type="transmembrane region" description="Helical" evidence="4">
    <location>
        <begin position="281"/>
        <end position="303"/>
    </location>
</feature>
<dbReference type="AlphaFoldDB" id="A0A543G370"/>
<dbReference type="EMBL" id="VFPJ01000001">
    <property type="protein sequence ID" value="TQM40536.1"/>
    <property type="molecule type" value="Genomic_DNA"/>
</dbReference>
<evidence type="ECO:0000256" key="4">
    <source>
        <dbReference type="SAM" id="Phobius"/>
    </source>
</evidence>
<sequence length="373" mass="42558">MIFIVILYGLFMVQLIFGFSKIKKFAPISFAEPKTTFTIIVPFKNEAALLPQLLDSFSKLNYPKNLFEIIAINDQSTDHSAETYHHWRMANGLIQTTLLNRVKLSKSPKKSAILQAIPIAKYQWIITTDADCIVQPNWLLTFDTYIQNHEVSMVAAPVLTIPQSTFLSHFQYIDMLSLQGTTIGSFGIGEGFMCNGANFAYTKKWFEALNGFEGNTDLASGDDVFLLQKALQNKPQKVGFLNSKTALVQTKSEKSWHNLIQQRIRWGSKSSRYAIPFSKELAVVVLLTNFGFVCSFVGCIFGYYSWQQWLIWLLVKWSFDMVLLLQTSKAIGTKKWIFPIMSSLFYPFFCSYVGFMAVWGRFSWKGVSYSCKT</sequence>
<keyword evidence="4" id="KW-0472">Membrane</keyword>
<evidence type="ECO:0000259" key="5">
    <source>
        <dbReference type="Pfam" id="PF00535"/>
    </source>
</evidence>
<feature type="transmembrane region" description="Helical" evidence="4">
    <location>
        <begin position="337"/>
        <end position="359"/>
    </location>
</feature>
<dbReference type="Gene3D" id="3.90.550.10">
    <property type="entry name" value="Spore Coat Polysaccharide Biosynthesis Protein SpsA, Chain A"/>
    <property type="match status" value="1"/>
</dbReference>
<name>A0A543G370_9FLAO</name>
<keyword evidence="4" id="KW-0812">Transmembrane</keyword>
<dbReference type="SUPFAM" id="SSF53448">
    <property type="entry name" value="Nucleotide-diphospho-sugar transferases"/>
    <property type="match status" value="1"/>
</dbReference>
<dbReference type="InterPro" id="IPR001173">
    <property type="entry name" value="Glyco_trans_2-like"/>
</dbReference>
<comment type="caution">
    <text evidence="6">The sequence shown here is derived from an EMBL/GenBank/DDBJ whole genome shotgun (WGS) entry which is preliminary data.</text>
</comment>
<evidence type="ECO:0000313" key="6">
    <source>
        <dbReference type="EMBL" id="TQM40536.1"/>
    </source>
</evidence>
<proteinExistence type="inferred from homology"/>
<reference evidence="6 7" key="1">
    <citation type="submission" date="2019-06" db="EMBL/GenBank/DDBJ databases">
        <title>Genomic Encyclopedia of Archaeal and Bacterial Type Strains, Phase II (KMG-II): from individual species to whole genera.</title>
        <authorList>
            <person name="Goeker M."/>
        </authorList>
    </citation>
    <scope>NUCLEOTIDE SEQUENCE [LARGE SCALE GENOMIC DNA]</scope>
    <source>
        <strain evidence="6 7">DSM 24789</strain>
    </source>
</reference>
<keyword evidence="3 6" id="KW-0808">Transferase</keyword>
<feature type="domain" description="Glycosyltransferase 2-like" evidence="5">
    <location>
        <begin position="38"/>
        <end position="207"/>
    </location>
</feature>
<dbReference type="PANTHER" id="PTHR43630">
    <property type="entry name" value="POLY-BETA-1,6-N-ACETYL-D-GLUCOSAMINE SYNTHASE"/>
    <property type="match status" value="1"/>
</dbReference>
<dbReference type="Proteomes" id="UP000320773">
    <property type="component" value="Unassembled WGS sequence"/>
</dbReference>
<dbReference type="InterPro" id="IPR029044">
    <property type="entry name" value="Nucleotide-diphossugar_trans"/>
</dbReference>
<dbReference type="RefSeq" id="WP_089081564.1">
    <property type="nucleotide sequence ID" value="NZ_VFPJ01000001.1"/>
</dbReference>
<evidence type="ECO:0000256" key="1">
    <source>
        <dbReference type="ARBA" id="ARBA00006739"/>
    </source>
</evidence>
<comment type="similarity">
    <text evidence="1">Belongs to the glycosyltransferase 2 family.</text>
</comment>
<keyword evidence="4" id="KW-1133">Transmembrane helix</keyword>
<protein>
    <submittedName>
        <fullName evidence="6">Cellulose synthase/poly-beta-1,6-N-acetylglucosamine synthase-like glycosyltransferase</fullName>
    </submittedName>
</protein>
<dbReference type="Pfam" id="PF00535">
    <property type="entry name" value="Glycos_transf_2"/>
    <property type="match status" value="1"/>
</dbReference>
<dbReference type="PANTHER" id="PTHR43630:SF1">
    <property type="entry name" value="POLY-BETA-1,6-N-ACETYL-D-GLUCOSAMINE SYNTHASE"/>
    <property type="match status" value="1"/>
</dbReference>
<accession>A0A543G370</accession>
<feature type="transmembrane region" description="Helical" evidence="4">
    <location>
        <begin position="6"/>
        <end position="22"/>
    </location>
</feature>
<organism evidence="6 7">
    <name type="scientific">Flavobacterium branchiophilum</name>
    <dbReference type="NCBI Taxonomy" id="55197"/>
    <lineage>
        <taxon>Bacteria</taxon>
        <taxon>Pseudomonadati</taxon>
        <taxon>Bacteroidota</taxon>
        <taxon>Flavobacteriia</taxon>
        <taxon>Flavobacteriales</taxon>
        <taxon>Flavobacteriaceae</taxon>
        <taxon>Flavobacterium</taxon>
    </lineage>
</organism>
<gene>
    <name evidence="6" type="ORF">BC670_1427</name>
</gene>
<keyword evidence="2" id="KW-0328">Glycosyltransferase</keyword>
<dbReference type="GO" id="GO:0016757">
    <property type="term" value="F:glycosyltransferase activity"/>
    <property type="evidence" value="ECO:0007669"/>
    <property type="project" value="UniProtKB-KW"/>
</dbReference>
<evidence type="ECO:0000313" key="7">
    <source>
        <dbReference type="Proteomes" id="UP000320773"/>
    </source>
</evidence>